<gene>
    <name evidence="2" type="ORF">PgNI_06490</name>
</gene>
<protein>
    <submittedName>
        <fullName evidence="2">Uncharacterized protein</fullName>
    </submittedName>
</protein>
<organism evidence="1 2">
    <name type="scientific">Pyricularia grisea</name>
    <name type="common">Crabgrass-specific blast fungus</name>
    <name type="synonym">Magnaporthe grisea</name>
    <dbReference type="NCBI Taxonomy" id="148305"/>
    <lineage>
        <taxon>Eukaryota</taxon>
        <taxon>Fungi</taxon>
        <taxon>Dikarya</taxon>
        <taxon>Ascomycota</taxon>
        <taxon>Pezizomycotina</taxon>
        <taxon>Sordariomycetes</taxon>
        <taxon>Sordariomycetidae</taxon>
        <taxon>Magnaporthales</taxon>
        <taxon>Pyriculariaceae</taxon>
        <taxon>Pyricularia</taxon>
    </lineage>
</organism>
<proteinExistence type="predicted"/>
<accession>A0A6P8B5B1</accession>
<dbReference type="RefSeq" id="XP_030982421.1">
    <property type="nucleotide sequence ID" value="XM_031126514.1"/>
</dbReference>
<dbReference type="GeneID" id="41961423"/>
<evidence type="ECO:0000313" key="1">
    <source>
        <dbReference type="Proteomes" id="UP000515153"/>
    </source>
</evidence>
<name>A0A6P8B5B1_PYRGI</name>
<sequence>MTILSHACIPTSSSYTIKPVKSQKMGPYAPTRAICPASRVSHSKMTVRLTFPSRATSVQRYQTNKWLRSQKQVWVFCQDDHVACTE</sequence>
<reference evidence="2" key="3">
    <citation type="submission" date="2025-08" db="UniProtKB">
        <authorList>
            <consortium name="RefSeq"/>
        </authorList>
    </citation>
    <scope>IDENTIFICATION</scope>
    <source>
        <strain evidence="2">NI907</strain>
    </source>
</reference>
<keyword evidence="1" id="KW-1185">Reference proteome</keyword>
<reference evidence="2" key="2">
    <citation type="submission" date="2019-10" db="EMBL/GenBank/DDBJ databases">
        <authorList>
            <consortium name="NCBI Genome Project"/>
        </authorList>
    </citation>
    <scope>NUCLEOTIDE SEQUENCE</scope>
    <source>
        <strain evidence="2">NI907</strain>
    </source>
</reference>
<dbReference type="KEGG" id="pgri:PgNI_06490"/>
<reference evidence="1 2" key="1">
    <citation type="journal article" date="2019" name="Mol. Biol. Evol.">
        <title>Blast fungal genomes show frequent chromosomal changes, gene gains and losses, and effector gene turnover.</title>
        <authorList>
            <person name="Gomez Luciano L.B."/>
            <person name="Jason Tsai I."/>
            <person name="Chuma I."/>
            <person name="Tosa Y."/>
            <person name="Chen Y.H."/>
            <person name="Li J.Y."/>
            <person name="Li M.Y."/>
            <person name="Jade Lu M.Y."/>
            <person name="Nakayashiki H."/>
            <person name="Li W.H."/>
        </authorList>
    </citation>
    <scope>NUCLEOTIDE SEQUENCE [LARGE SCALE GENOMIC DNA]</scope>
    <source>
        <strain evidence="1 2">NI907</strain>
    </source>
</reference>
<evidence type="ECO:0000313" key="2">
    <source>
        <dbReference type="RefSeq" id="XP_030982421.1"/>
    </source>
</evidence>
<dbReference type="Proteomes" id="UP000515153">
    <property type="component" value="Chromosome I"/>
</dbReference>
<dbReference type="AlphaFoldDB" id="A0A6P8B5B1"/>